<proteinExistence type="predicted"/>
<sequence>MSKILVEVYSPAAGSTYDVFIPLESKMYEVAYLLANTISELSQGYFKASGGQTIVCDRGSGQVFDVNMTVEELGLGNGAKLMLL</sequence>
<name>A0ABQ3N4H0_9BACI</name>
<gene>
    <name evidence="1" type="ORF">AM1BK_22880</name>
</gene>
<organism evidence="1 2">
    <name type="scientific">Neobacillus kokaensis</name>
    <dbReference type="NCBI Taxonomy" id="2759023"/>
    <lineage>
        <taxon>Bacteria</taxon>
        <taxon>Bacillati</taxon>
        <taxon>Bacillota</taxon>
        <taxon>Bacilli</taxon>
        <taxon>Bacillales</taxon>
        <taxon>Bacillaceae</taxon>
        <taxon>Neobacillus</taxon>
    </lineage>
</organism>
<dbReference type="EMBL" id="BNDS01000008">
    <property type="protein sequence ID" value="GHH98745.1"/>
    <property type="molecule type" value="Genomic_DNA"/>
</dbReference>
<protein>
    <recommendedName>
        <fullName evidence="3">Methyltransferase</fullName>
    </recommendedName>
</protein>
<comment type="caution">
    <text evidence="1">The sequence shown here is derived from an EMBL/GenBank/DDBJ whole genome shotgun (WGS) entry which is preliminary data.</text>
</comment>
<accession>A0ABQ3N4H0</accession>
<evidence type="ECO:0008006" key="3">
    <source>
        <dbReference type="Google" id="ProtNLM"/>
    </source>
</evidence>
<keyword evidence="2" id="KW-1185">Reference proteome</keyword>
<dbReference type="Proteomes" id="UP000637074">
    <property type="component" value="Unassembled WGS sequence"/>
</dbReference>
<dbReference type="RefSeq" id="WP_191272867.1">
    <property type="nucleotide sequence ID" value="NZ_BNDS01000008.1"/>
</dbReference>
<evidence type="ECO:0000313" key="2">
    <source>
        <dbReference type="Proteomes" id="UP000637074"/>
    </source>
</evidence>
<reference evidence="1 2" key="1">
    <citation type="journal article" date="2022" name="Int. J. Syst. Evol. Microbiol.">
        <title>Neobacillus kokaensis sp. nov., isolated from soil.</title>
        <authorList>
            <person name="Yuki K."/>
            <person name="Matsubara H."/>
            <person name="Yamaguchi S."/>
        </authorList>
    </citation>
    <scope>NUCLEOTIDE SEQUENCE [LARGE SCALE GENOMIC DNA]</scope>
    <source>
        <strain evidence="1 2">LOB 377</strain>
    </source>
</reference>
<evidence type="ECO:0000313" key="1">
    <source>
        <dbReference type="EMBL" id="GHH98745.1"/>
    </source>
</evidence>